<protein>
    <submittedName>
        <fullName evidence="1">Uncharacterized protein</fullName>
    </submittedName>
</protein>
<gene>
    <name evidence="1" type="ORF">LX74_03692</name>
</gene>
<name>A0ABY3NB30_ELIMR</name>
<accession>A0ABY3NB30</accession>
<proteinExistence type="predicted"/>
<reference evidence="1 2" key="1">
    <citation type="submission" date="2019-07" db="EMBL/GenBank/DDBJ databases">
        <title>Genomic Encyclopedia of Archaeal and Bacterial Type Strains, Phase II (KMG-II): from individual species to whole genera.</title>
        <authorList>
            <person name="Goeker M."/>
        </authorList>
    </citation>
    <scope>NUCLEOTIDE SEQUENCE [LARGE SCALE GENOMIC DNA]</scope>
    <source>
        <strain evidence="1 2">DSM 14571</strain>
    </source>
</reference>
<evidence type="ECO:0000313" key="1">
    <source>
        <dbReference type="EMBL" id="TYO84887.1"/>
    </source>
</evidence>
<dbReference type="EMBL" id="VNHK01000017">
    <property type="protein sequence ID" value="TYO84887.1"/>
    <property type="molecule type" value="Genomic_DNA"/>
</dbReference>
<dbReference type="Proteomes" id="UP000324513">
    <property type="component" value="Unassembled WGS sequence"/>
</dbReference>
<dbReference type="RefSeq" id="WP_065081780.1">
    <property type="nucleotide sequence ID" value="NZ_FLSS01000004.1"/>
</dbReference>
<organism evidence="1 2">
    <name type="scientific">Elizabethkingia miricola</name>
    <name type="common">Chryseobacterium miricola</name>
    <dbReference type="NCBI Taxonomy" id="172045"/>
    <lineage>
        <taxon>Bacteria</taxon>
        <taxon>Pseudomonadati</taxon>
        <taxon>Bacteroidota</taxon>
        <taxon>Flavobacteriia</taxon>
        <taxon>Flavobacteriales</taxon>
        <taxon>Weeksellaceae</taxon>
        <taxon>Elizabethkingia</taxon>
    </lineage>
</organism>
<keyword evidence="2" id="KW-1185">Reference proteome</keyword>
<evidence type="ECO:0000313" key="2">
    <source>
        <dbReference type="Proteomes" id="UP000324513"/>
    </source>
</evidence>
<sequence length="109" mass="13175">MKITINIDNNQLIAINNMMAIIDQMQFINTGRSRKSSFVICWELREMLMKKAIDKRLTNKPFKLKMPYYKADALWWFLTEFYILFEFESGSYEENVHRMITSELHQKLQ</sequence>
<comment type="caution">
    <text evidence="1">The sequence shown here is derived from an EMBL/GenBank/DDBJ whole genome shotgun (WGS) entry which is preliminary data.</text>
</comment>